<evidence type="ECO:0000313" key="4">
    <source>
        <dbReference type="Proteomes" id="UP000006755"/>
    </source>
</evidence>
<reference evidence="3 4" key="1">
    <citation type="journal article" date="2012" name="J. Bacteriol.">
        <title>Genome Sequence of Gallaecimonas xiamenensis Type Strain 3-C-1.</title>
        <authorList>
            <person name="Lai Q."/>
            <person name="Wang L."/>
            <person name="Wang W."/>
            <person name="Shao Z."/>
        </authorList>
    </citation>
    <scope>NUCLEOTIDE SEQUENCE [LARGE SCALE GENOMIC DNA]</scope>
    <source>
        <strain evidence="3 4">3-C-1</strain>
    </source>
</reference>
<dbReference type="PANTHER" id="PTHR38781:SF1">
    <property type="entry name" value="ANTITOXIN DINJ-RELATED"/>
    <property type="match status" value="1"/>
</dbReference>
<sequence>MSTQGSEMVRARVDAKLKAEAANALDAIGLTISDAIRVLLTRIVEEGGLPHALATSQESYDRYLDEKLESWMNRRSKLAEPDAVDALRKRAVS</sequence>
<dbReference type="Gene3D" id="1.10.1220.10">
    <property type="entry name" value="Met repressor-like"/>
    <property type="match status" value="1"/>
</dbReference>
<dbReference type="RefSeq" id="WP_008485593.1">
    <property type="nucleotide sequence ID" value="NZ_AMRI01000020.1"/>
</dbReference>
<evidence type="ECO:0000313" key="3">
    <source>
        <dbReference type="EMBL" id="EKE70640.1"/>
    </source>
</evidence>
<keyword evidence="2" id="KW-1277">Toxin-antitoxin system</keyword>
<dbReference type="eggNOG" id="COG3077">
    <property type="taxonomic scope" value="Bacteria"/>
</dbReference>
<dbReference type="Pfam" id="PF04221">
    <property type="entry name" value="RelB"/>
    <property type="match status" value="1"/>
</dbReference>
<accession>K2JZD4</accession>
<proteinExistence type="inferred from homology"/>
<name>K2JZD4_9GAMM</name>
<dbReference type="GO" id="GO:0006351">
    <property type="term" value="P:DNA-templated transcription"/>
    <property type="evidence" value="ECO:0007669"/>
    <property type="project" value="TreeGrafter"/>
</dbReference>
<comment type="caution">
    <text evidence="3">The sequence shown here is derived from an EMBL/GenBank/DDBJ whole genome shotgun (WGS) entry which is preliminary data.</text>
</comment>
<protein>
    <submittedName>
        <fullName evidence="3">StaA</fullName>
    </submittedName>
</protein>
<dbReference type="NCBIfam" id="TIGR02384">
    <property type="entry name" value="RelB_DinJ"/>
    <property type="match status" value="1"/>
</dbReference>
<keyword evidence="4" id="KW-1185">Reference proteome</keyword>
<evidence type="ECO:0000256" key="1">
    <source>
        <dbReference type="ARBA" id="ARBA00010562"/>
    </source>
</evidence>
<dbReference type="GO" id="GO:0043565">
    <property type="term" value="F:sequence-specific DNA binding"/>
    <property type="evidence" value="ECO:0007669"/>
    <property type="project" value="UniProtKB-ARBA"/>
</dbReference>
<dbReference type="InterPro" id="IPR013321">
    <property type="entry name" value="Arc_rbn_hlx_hlx"/>
</dbReference>
<organism evidence="3 4">
    <name type="scientific">Gallaecimonas xiamenensis 3-C-1</name>
    <dbReference type="NCBI Taxonomy" id="745411"/>
    <lineage>
        <taxon>Bacteria</taxon>
        <taxon>Pseudomonadati</taxon>
        <taxon>Pseudomonadota</taxon>
        <taxon>Gammaproteobacteria</taxon>
        <taxon>Enterobacterales</taxon>
        <taxon>Gallaecimonadaceae</taxon>
        <taxon>Gallaecimonas</taxon>
    </lineage>
</organism>
<dbReference type="EMBL" id="AMRI01000020">
    <property type="protein sequence ID" value="EKE70640.1"/>
    <property type="molecule type" value="Genomic_DNA"/>
</dbReference>
<dbReference type="InterPro" id="IPR007337">
    <property type="entry name" value="RelB/DinJ"/>
</dbReference>
<evidence type="ECO:0000256" key="2">
    <source>
        <dbReference type="ARBA" id="ARBA00022649"/>
    </source>
</evidence>
<gene>
    <name evidence="3" type="ORF">B3C1_13918</name>
</gene>
<dbReference type="GO" id="GO:0006355">
    <property type="term" value="P:regulation of DNA-templated transcription"/>
    <property type="evidence" value="ECO:0007669"/>
    <property type="project" value="InterPro"/>
</dbReference>
<dbReference type="OrthoDB" id="3174560at2"/>
<comment type="similarity">
    <text evidence="1">Belongs to the RelB/DinJ antitoxin family.</text>
</comment>
<dbReference type="Proteomes" id="UP000006755">
    <property type="component" value="Unassembled WGS sequence"/>
</dbReference>
<dbReference type="AlphaFoldDB" id="K2JZD4"/>
<dbReference type="PANTHER" id="PTHR38781">
    <property type="entry name" value="ANTITOXIN DINJ-RELATED"/>
    <property type="match status" value="1"/>
</dbReference>